<evidence type="ECO:0000256" key="3">
    <source>
        <dbReference type="ARBA" id="ARBA00022552"/>
    </source>
</evidence>
<dbReference type="SMR" id="A0A8C4NGN9"/>
<dbReference type="PROSITE" id="PS01153">
    <property type="entry name" value="NOL1_NOP2_SUN"/>
    <property type="match status" value="1"/>
</dbReference>
<comment type="similarity">
    <text evidence="2 15">Belongs to the class I-like SAM-binding methyltransferase superfamily. RsmB/NOP family.</text>
</comment>
<dbReference type="PANTHER" id="PTHR22808:SF3">
    <property type="entry name" value="5-METHYLCYTOSINE RRNA METHYLTRANSFERASE NSUN4"/>
    <property type="match status" value="1"/>
</dbReference>
<feature type="region of interest" description="Disordered" evidence="16">
    <location>
        <begin position="133"/>
        <end position="155"/>
    </location>
</feature>
<proteinExistence type="inferred from homology"/>
<feature type="binding site" evidence="15">
    <location>
        <begin position="218"/>
        <end position="224"/>
    </location>
    <ligand>
        <name>S-adenosyl-L-methionine</name>
        <dbReference type="ChEBI" id="CHEBI:59789"/>
    </ligand>
</feature>
<keyword evidence="19" id="KW-1185">Reference proteome</keyword>
<dbReference type="GO" id="GO:0008173">
    <property type="term" value="F:RNA methyltransferase activity"/>
    <property type="evidence" value="ECO:0007669"/>
    <property type="project" value="InterPro"/>
</dbReference>
<dbReference type="InterPro" id="IPR018314">
    <property type="entry name" value="RsmB/NOL1/NOP2-like_CS"/>
</dbReference>
<keyword evidence="6 15" id="KW-0949">S-adenosyl-L-methionine</keyword>
<dbReference type="SUPFAM" id="SSF53335">
    <property type="entry name" value="S-adenosyl-L-methionine-dependent methyltransferases"/>
    <property type="match status" value="1"/>
</dbReference>
<dbReference type="InterPro" id="IPR023267">
    <property type="entry name" value="RCMT"/>
</dbReference>
<dbReference type="GO" id="GO:0003723">
    <property type="term" value="F:RNA binding"/>
    <property type="evidence" value="ECO:0007669"/>
    <property type="project" value="UniProtKB-UniRule"/>
</dbReference>
<dbReference type="Proteomes" id="UP000694388">
    <property type="component" value="Unplaced"/>
</dbReference>
<dbReference type="CDD" id="cd02440">
    <property type="entry name" value="AdoMet_MTases"/>
    <property type="match status" value="1"/>
</dbReference>
<comment type="caution">
    <text evidence="15">Lacks conserved residue(s) required for the propagation of feature annotation.</text>
</comment>
<name>A0A8C4NGN9_EPTBU</name>
<accession>A0A8C4NGN9</accession>
<comment type="catalytic activity">
    <reaction evidence="12">
        <text>a cytidine in mRNA + S-adenosyl-L-methionine = a 5-methylcytidine in mRNA + S-adenosyl-L-homocysteine + H(+)</text>
        <dbReference type="Rhea" id="RHEA:61464"/>
        <dbReference type="Rhea" id="RHEA-COMP:15145"/>
        <dbReference type="Rhea" id="RHEA-COMP:15826"/>
        <dbReference type="ChEBI" id="CHEBI:15378"/>
        <dbReference type="ChEBI" id="CHEBI:57856"/>
        <dbReference type="ChEBI" id="CHEBI:59789"/>
        <dbReference type="ChEBI" id="CHEBI:74483"/>
        <dbReference type="ChEBI" id="CHEBI:82748"/>
    </reaction>
</comment>
<evidence type="ECO:0000256" key="8">
    <source>
        <dbReference type="ARBA" id="ARBA00022946"/>
    </source>
</evidence>
<dbReference type="GeneTree" id="ENSGT00940000153665"/>
<evidence type="ECO:0000313" key="18">
    <source>
        <dbReference type="Ensembl" id="ENSEBUP00000007428.1"/>
    </source>
</evidence>
<keyword evidence="3" id="KW-0698">rRNA processing</keyword>
<dbReference type="PANTHER" id="PTHR22808">
    <property type="entry name" value="NCL1 YEAST -RELATED NOL1/NOP2/FMU SUN DOMAIN-CONTAINING"/>
    <property type="match status" value="1"/>
</dbReference>
<evidence type="ECO:0000256" key="10">
    <source>
        <dbReference type="ARBA" id="ARBA00042050"/>
    </source>
</evidence>
<dbReference type="Ensembl" id="ENSEBUT00000007909.1">
    <property type="protein sequence ID" value="ENSEBUP00000007428.1"/>
    <property type="gene ID" value="ENSEBUG00000004842.1"/>
</dbReference>
<evidence type="ECO:0000256" key="1">
    <source>
        <dbReference type="ARBA" id="ARBA00004173"/>
    </source>
</evidence>
<evidence type="ECO:0000259" key="17">
    <source>
        <dbReference type="PROSITE" id="PS51686"/>
    </source>
</evidence>
<evidence type="ECO:0000256" key="6">
    <source>
        <dbReference type="ARBA" id="ARBA00022691"/>
    </source>
</evidence>
<evidence type="ECO:0000256" key="7">
    <source>
        <dbReference type="ARBA" id="ARBA00022884"/>
    </source>
</evidence>
<evidence type="ECO:0000256" key="13">
    <source>
        <dbReference type="ARBA" id="ARBA00050027"/>
    </source>
</evidence>
<dbReference type="InterPro" id="IPR029063">
    <property type="entry name" value="SAM-dependent_MTases_sf"/>
</dbReference>
<dbReference type="Ensembl" id="ENSEBUT00000007895.1">
    <property type="protein sequence ID" value="ENSEBUP00000007414.1"/>
    <property type="gene ID" value="ENSEBUG00000004842.1"/>
</dbReference>
<evidence type="ECO:0000256" key="15">
    <source>
        <dbReference type="PROSITE-ProRule" id="PRU01023"/>
    </source>
</evidence>
<comment type="catalytic activity">
    <reaction evidence="11">
        <text>a cytidine in rRNA + S-adenosyl-L-methionine = a 5-methylcytidine in rRNA + S-adenosyl-L-homocysteine + H(+)</text>
        <dbReference type="Rhea" id="RHEA:61484"/>
        <dbReference type="Rhea" id="RHEA-COMP:15836"/>
        <dbReference type="Rhea" id="RHEA-COMP:15837"/>
        <dbReference type="ChEBI" id="CHEBI:15378"/>
        <dbReference type="ChEBI" id="CHEBI:57856"/>
        <dbReference type="ChEBI" id="CHEBI:59789"/>
        <dbReference type="ChEBI" id="CHEBI:74483"/>
        <dbReference type="ChEBI" id="CHEBI:82748"/>
    </reaction>
</comment>
<feature type="compositionally biased region" description="Low complexity" evidence="16">
    <location>
        <begin position="141"/>
        <end position="155"/>
    </location>
</feature>
<keyword evidence="4 15" id="KW-0489">Methyltransferase</keyword>
<feature type="domain" description="SAM-dependent MTase RsmB/NOP-type" evidence="17">
    <location>
        <begin position="192"/>
        <end position="418"/>
    </location>
</feature>
<dbReference type="FunFam" id="3.40.50.150:FF:000055">
    <property type="entry name" value="5-methylcytosine rRNA methyltransferase NSUN4"/>
    <property type="match status" value="1"/>
</dbReference>
<feature type="binding site" evidence="15">
    <location>
        <position position="290"/>
    </location>
    <ligand>
        <name>S-adenosyl-L-methionine</name>
        <dbReference type="ChEBI" id="CHEBI:59789"/>
    </ligand>
</feature>
<reference evidence="18" key="1">
    <citation type="submission" date="2025-05" db="UniProtKB">
        <authorList>
            <consortium name="Ensembl"/>
        </authorList>
    </citation>
    <scope>IDENTIFICATION</scope>
</reference>
<evidence type="ECO:0000313" key="19">
    <source>
        <dbReference type="Proteomes" id="UP000694388"/>
    </source>
</evidence>
<dbReference type="Gene3D" id="6.20.240.40">
    <property type="match status" value="1"/>
</dbReference>
<dbReference type="InterPro" id="IPR049560">
    <property type="entry name" value="MeTrfase_RsmB-F_NOP2_cat"/>
</dbReference>
<feature type="binding site" evidence="15">
    <location>
        <position position="272"/>
    </location>
    <ligand>
        <name>S-adenosyl-L-methionine</name>
        <dbReference type="ChEBI" id="CHEBI:59789"/>
    </ligand>
</feature>
<evidence type="ECO:0000256" key="2">
    <source>
        <dbReference type="ARBA" id="ARBA00007494"/>
    </source>
</evidence>
<dbReference type="Pfam" id="PF01189">
    <property type="entry name" value="Methyltr_RsmB-F"/>
    <property type="match status" value="1"/>
</dbReference>
<sequence>MSRAGIGLCTTRGRASVRAFLCRMKPNVQPRRLRQRKGPVVASNKPSPSESALRSLDKQYWLQLGNDWPPARIAMLCEPMYGALLNNTIDTDACAKSLEARGARDFVKDALYDGIPDLSEGRRDVDVNSDFTPDPTIDLQGATHGSATSGATAGSDVTKRISPNILCYTFPRGEVTRLPEPSLNPPKGILDYHIMDPAALLPVLALGVQYGDRVLDLCAAPGNKTLALLQTGCCSNLVVNDSLMSRLNRLRHFLRSFLPHVSGDLVDFVNSDGRSWPGHESSTFDKVLVDVPCSADRHSILQDEDNIFINQRSGERRELPALQLSLLMSALQCCRVGGSVVYTTSSLSKQQNTQVVSEAVYRSAASLSIDARPDDLSYMRRAFGRHFCFHPTVAVGQMVVPYLPLNFGPVYFCKMTRHA</sequence>
<keyword evidence="9" id="KW-0496">Mitochondrion</keyword>
<comment type="subcellular location">
    <subcellularLocation>
        <location evidence="1">Mitochondrion</location>
    </subcellularLocation>
</comment>
<evidence type="ECO:0000256" key="12">
    <source>
        <dbReference type="ARBA" id="ARBA00049906"/>
    </source>
</evidence>
<dbReference type="GO" id="GO:0031167">
    <property type="term" value="P:rRNA methylation"/>
    <property type="evidence" value="ECO:0007669"/>
    <property type="project" value="TreeGrafter"/>
</dbReference>
<feature type="binding site" evidence="15">
    <location>
        <position position="241"/>
    </location>
    <ligand>
        <name>S-adenosyl-L-methionine</name>
        <dbReference type="ChEBI" id="CHEBI:59789"/>
    </ligand>
</feature>
<keyword evidence="5 15" id="KW-0808">Transferase</keyword>
<evidence type="ECO:0000256" key="11">
    <source>
        <dbReference type="ARBA" id="ARBA00049302"/>
    </source>
</evidence>
<dbReference type="PRINTS" id="PR02008">
    <property type="entry name" value="RCMTFAMILY"/>
</dbReference>
<evidence type="ECO:0000256" key="5">
    <source>
        <dbReference type="ARBA" id="ARBA00022679"/>
    </source>
</evidence>
<dbReference type="OMA" id="MVNNFGD"/>
<evidence type="ECO:0000256" key="4">
    <source>
        <dbReference type="ARBA" id="ARBA00022603"/>
    </source>
</evidence>
<evidence type="ECO:0000256" key="14">
    <source>
        <dbReference type="ARBA" id="ARBA00050049"/>
    </source>
</evidence>
<protein>
    <recommendedName>
        <fullName evidence="13">5-cytosine rRNA methyltransferase NSUN4</fullName>
    </recommendedName>
    <alternativeName>
        <fullName evidence="14">5-cytosine tRNA methyltransferase NSUN4</fullName>
    </alternativeName>
    <alternativeName>
        <fullName evidence="10">NOL1/NOP2/Sun domain family member 4</fullName>
    </alternativeName>
</protein>
<dbReference type="InterPro" id="IPR001678">
    <property type="entry name" value="MeTrfase_RsmB-F_NOP2_dom"/>
</dbReference>
<dbReference type="PROSITE" id="PS51686">
    <property type="entry name" value="SAM_MT_RSMB_NOP"/>
    <property type="match status" value="1"/>
</dbReference>
<evidence type="ECO:0000256" key="9">
    <source>
        <dbReference type="ARBA" id="ARBA00023128"/>
    </source>
</evidence>
<keyword evidence="8" id="KW-0809">Transit peptide</keyword>
<dbReference type="Gene3D" id="3.40.50.150">
    <property type="entry name" value="Vaccinia Virus protein VP39"/>
    <property type="match status" value="1"/>
</dbReference>
<keyword evidence="7 15" id="KW-0694">RNA-binding</keyword>
<dbReference type="GO" id="GO:0005762">
    <property type="term" value="C:mitochondrial large ribosomal subunit"/>
    <property type="evidence" value="ECO:0007669"/>
    <property type="project" value="TreeGrafter"/>
</dbReference>
<organism evidence="18 19">
    <name type="scientific">Eptatretus burgeri</name>
    <name type="common">Inshore hagfish</name>
    <dbReference type="NCBI Taxonomy" id="7764"/>
    <lineage>
        <taxon>Eukaryota</taxon>
        <taxon>Metazoa</taxon>
        <taxon>Chordata</taxon>
        <taxon>Craniata</taxon>
        <taxon>Vertebrata</taxon>
        <taxon>Cyclostomata</taxon>
        <taxon>Myxini</taxon>
        <taxon>Myxiniformes</taxon>
        <taxon>Myxinidae</taxon>
        <taxon>Eptatretinae</taxon>
        <taxon>Eptatretus</taxon>
    </lineage>
</organism>
<evidence type="ECO:0000256" key="16">
    <source>
        <dbReference type="SAM" id="MobiDB-lite"/>
    </source>
</evidence>
<feature type="region of interest" description="Disordered" evidence="16">
    <location>
        <begin position="30"/>
        <end position="52"/>
    </location>
</feature>
<dbReference type="AlphaFoldDB" id="A0A8C4NGN9"/>